<gene>
    <name evidence="2" type="ORF">CB5_LOCUS29902</name>
</gene>
<dbReference type="InterPro" id="IPR004345">
    <property type="entry name" value="TB2_DP1_HVA22"/>
</dbReference>
<keyword evidence="1" id="KW-0812">Transmembrane</keyword>
<comment type="similarity">
    <text evidence="1">Belongs to the DP1 family.</text>
</comment>
<organism evidence="2">
    <name type="scientific">Ananas comosus var. bracteatus</name>
    <name type="common">red pineapple</name>
    <dbReference type="NCBI Taxonomy" id="296719"/>
    <lineage>
        <taxon>Eukaryota</taxon>
        <taxon>Viridiplantae</taxon>
        <taxon>Streptophyta</taxon>
        <taxon>Embryophyta</taxon>
        <taxon>Tracheophyta</taxon>
        <taxon>Spermatophyta</taxon>
        <taxon>Magnoliopsida</taxon>
        <taxon>Liliopsida</taxon>
        <taxon>Poales</taxon>
        <taxon>Bromeliaceae</taxon>
        <taxon>Bromelioideae</taxon>
        <taxon>Ananas</taxon>
    </lineage>
</organism>
<dbReference type="PANTHER" id="PTHR12300">
    <property type="entry name" value="HVA22-LIKE PROTEINS"/>
    <property type="match status" value="1"/>
</dbReference>
<sequence length="291" mass="33567">MKNMGKLWTFFTHLHSLVGPTITLIYPLYASVVAIESPSKVDDDQWLAYWILYSLLTLFEMLAEPILYCSGAHPSSTRSLFGTTQKTWTKIGHRSGTRGRNNSILFQLSSSTWWEFYFLGCSSLAPSGSQVELISQPLLRRRPPESSRKSLRAEVLIRCVQPHRRVPRERVEAVGDLFDARRVRRVREADRGWIEDFFEFDDGLRARGGVLSCKLVWLEVWRREKGKVVEKLKGWREGVAGKWRKRMMRTWFMSGIGDLRTSLQELGSKGGLKLRECHFVIVMGEWAIINA</sequence>
<feature type="transmembrane region" description="Helical" evidence="1">
    <location>
        <begin position="46"/>
        <end position="68"/>
    </location>
</feature>
<keyword evidence="1" id="KW-1133">Transmembrane helix</keyword>
<name>A0A6V7QV03_ANACO</name>
<dbReference type="AlphaFoldDB" id="A0A6V7QV03"/>
<comment type="caution">
    <text evidence="1">Lacks conserved residue(s) required for the propagation of feature annotation.</text>
</comment>
<dbReference type="EMBL" id="CAJEUB010000021">
    <property type="protein sequence ID" value="CAD1846691.1"/>
    <property type="molecule type" value="Genomic_DNA"/>
</dbReference>
<evidence type="ECO:0000313" key="2">
    <source>
        <dbReference type="EMBL" id="CAD1846691.1"/>
    </source>
</evidence>
<accession>A0A6V7QV03</accession>
<reference evidence="2" key="1">
    <citation type="submission" date="2020-07" db="EMBL/GenBank/DDBJ databases">
        <authorList>
            <person name="Lin J."/>
        </authorList>
    </citation>
    <scope>NUCLEOTIDE SEQUENCE</scope>
</reference>
<dbReference type="Pfam" id="PF03134">
    <property type="entry name" value="TB2_DP1_HVA22"/>
    <property type="match status" value="1"/>
</dbReference>
<dbReference type="GO" id="GO:0016020">
    <property type="term" value="C:membrane"/>
    <property type="evidence" value="ECO:0007669"/>
    <property type="project" value="UniProtKB-SubCell"/>
</dbReference>
<proteinExistence type="inferred from homology"/>
<evidence type="ECO:0000256" key="1">
    <source>
        <dbReference type="RuleBase" id="RU362006"/>
    </source>
</evidence>
<protein>
    <recommendedName>
        <fullName evidence="1">HVA22-like protein</fullName>
    </recommendedName>
</protein>
<comment type="subcellular location">
    <subcellularLocation>
        <location evidence="1">Membrane</location>
        <topology evidence="1">Multi-pass membrane protein</topology>
    </subcellularLocation>
</comment>
<dbReference type="PANTHER" id="PTHR12300:SF139">
    <property type="entry name" value="HVA22-LIKE PROTEIN E"/>
    <property type="match status" value="1"/>
</dbReference>
<keyword evidence="1" id="KW-0472">Membrane</keyword>